<dbReference type="GO" id="GO:0016616">
    <property type="term" value="F:oxidoreductase activity, acting on the CH-OH group of donors, NAD or NADP as acceptor"/>
    <property type="evidence" value="ECO:0007669"/>
    <property type="project" value="TreeGrafter"/>
</dbReference>
<keyword evidence="5" id="KW-0812">Transmembrane</keyword>
<gene>
    <name evidence="7" type="ORF">ASPCADRAFT_9378</name>
</gene>
<keyword evidence="2" id="KW-0804">Transcription</keyword>
<evidence type="ECO:0000256" key="3">
    <source>
        <dbReference type="ARBA" id="ARBA00023242"/>
    </source>
</evidence>
<dbReference type="Proteomes" id="UP000188318">
    <property type="component" value="Unassembled WGS sequence"/>
</dbReference>
<proteinExistence type="predicted"/>
<dbReference type="PANTHER" id="PTHR45458:SF1">
    <property type="entry name" value="SHORT CHAIN DEHYDROGENASE"/>
    <property type="match status" value="1"/>
</dbReference>
<evidence type="ECO:0000256" key="4">
    <source>
        <dbReference type="SAM" id="MobiDB-lite"/>
    </source>
</evidence>
<feature type="domain" description="Xylanolytic transcriptional activator regulatory" evidence="6">
    <location>
        <begin position="508"/>
        <end position="579"/>
    </location>
</feature>
<dbReference type="Pfam" id="PF00106">
    <property type="entry name" value="adh_short"/>
    <property type="match status" value="1"/>
</dbReference>
<dbReference type="GO" id="GO:0003677">
    <property type="term" value="F:DNA binding"/>
    <property type="evidence" value="ECO:0007669"/>
    <property type="project" value="InterPro"/>
</dbReference>
<name>A0A1R3RBX3_ASPC5</name>
<keyword evidence="8" id="KW-1185">Reference proteome</keyword>
<keyword evidence="3" id="KW-0539">Nucleus</keyword>
<dbReference type="CDD" id="cd12148">
    <property type="entry name" value="fungal_TF_MHR"/>
    <property type="match status" value="1"/>
</dbReference>
<dbReference type="AlphaFoldDB" id="A0A1R3RBX3"/>
<evidence type="ECO:0000313" key="8">
    <source>
        <dbReference type="Proteomes" id="UP000188318"/>
    </source>
</evidence>
<organism evidence="7 8">
    <name type="scientific">Aspergillus carbonarius (strain ITEM 5010)</name>
    <dbReference type="NCBI Taxonomy" id="602072"/>
    <lineage>
        <taxon>Eukaryota</taxon>
        <taxon>Fungi</taxon>
        <taxon>Dikarya</taxon>
        <taxon>Ascomycota</taxon>
        <taxon>Pezizomycotina</taxon>
        <taxon>Eurotiomycetes</taxon>
        <taxon>Eurotiomycetidae</taxon>
        <taxon>Eurotiales</taxon>
        <taxon>Aspergillaceae</taxon>
        <taxon>Aspergillus</taxon>
        <taxon>Aspergillus subgen. Circumdati</taxon>
    </lineage>
</organism>
<accession>A0A1R3RBX3</accession>
<dbReference type="InterPro" id="IPR052184">
    <property type="entry name" value="SDR_enzymes"/>
</dbReference>
<reference evidence="8" key="1">
    <citation type="journal article" date="2017" name="Genome Biol.">
        <title>Comparative genomics reveals high biological diversity and specific adaptations in the industrially and medically important fungal genus Aspergillus.</title>
        <authorList>
            <person name="de Vries R.P."/>
            <person name="Riley R."/>
            <person name="Wiebenga A."/>
            <person name="Aguilar-Osorio G."/>
            <person name="Amillis S."/>
            <person name="Uchima C.A."/>
            <person name="Anderluh G."/>
            <person name="Asadollahi M."/>
            <person name="Askin M."/>
            <person name="Barry K."/>
            <person name="Battaglia E."/>
            <person name="Bayram O."/>
            <person name="Benocci T."/>
            <person name="Braus-Stromeyer S.A."/>
            <person name="Caldana C."/>
            <person name="Canovas D."/>
            <person name="Cerqueira G.C."/>
            <person name="Chen F."/>
            <person name="Chen W."/>
            <person name="Choi C."/>
            <person name="Clum A."/>
            <person name="Dos Santos R.A."/>
            <person name="Damasio A.R."/>
            <person name="Diallinas G."/>
            <person name="Emri T."/>
            <person name="Fekete E."/>
            <person name="Flipphi M."/>
            <person name="Freyberg S."/>
            <person name="Gallo A."/>
            <person name="Gournas C."/>
            <person name="Habgood R."/>
            <person name="Hainaut M."/>
            <person name="Harispe M.L."/>
            <person name="Henrissat B."/>
            <person name="Hilden K.S."/>
            <person name="Hope R."/>
            <person name="Hossain A."/>
            <person name="Karabika E."/>
            <person name="Karaffa L."/>
            <person name="Karanyi Z."/>
            <person name="Krasevec N."/>
            <person name="Kuo A."/>
            <person name="Kusch H."/>
            <person name="LaButti K."/>
            <person name="Lagendijk E.L."/>
            <person name="Lapidus A."/>
            <person name="Levasseur A."/>
            <person name="Lindquist E."/>
            <person name="Lipzen A."/>
            <person name="Logrieco A.F."/>
            <person name="MacCabe A."/>
            <person name="Maekelae M.R."/>
            <person name="Malavazi I."/>
            <person name="Melin P."/>
            <person name="Meyer V."/>
            <person name="Mielnichuk N."/>
            <person name="Miskei M."/>
            <person name="Molnar A.P."/>
            <person name="Mule G."/>
            <person name="Ngan C.Y."/>
            <person name="Orejas M."/>
            <person name="Orosz E."/>
            <person name="Ouedraogo J.P."/>
            <person name="Overkamp K.M."/>
            <person name="Park H.-S."/>
            <person name="Perrone G."/>
            <person name="Piumi F."/>
            <person name="Punt P.J."/>
            <person name="Ram A.F."/>
            <person name="Ramon A."/>
            <person name="Rauscher S."/>
            <person name="Record E."/>
            <person name="Riano-Pachon D.M."/>
            <person name="Robert V."/>
            <person name="Roehrig J."/>
            <person name="Ruller R."/>
            <person name="Salamov A."/>
            <person name="Salih N.S."/>
            <person name="Samson R.A."/>
            <person name="Sandor E."/>
            <person name="Sanguinetti M."/>
            <person name="Schuetze T."/>
            <person name="Sepcic K."/>
            <person name="Shelest E."/>
            <person name="Sherlock G."/>
            <person name="Sophianopoulou V."/>
            <person name="Squina F.M."/>
            <person name="Sun H."/>
            <person name="Susca A."/>
            <person name="Todd R.B."/>
            <person name="Tsang A."/>
            <person name="Unkles S.E."/>
            <person name="van de Wiele N."/>
            <person name="van Rossen-Uffink D."/>
            <person name="Oliveira J.V."/>
            <person name="Vesth T.C."/>
            <person name="Visser J."/>
            <person name="Yu J.-H."/>
            <person name="Zhou M."/>
            <person name="Andersen M.R."/>
            <person name="Archer D.B."/>
            <person name="Baker S.E."/>
            <person name="Benoit I."/>
            <person name="Brakhage A.A."/>
            <person name="Braus G.H."/>
            <person name="Fischer R."/>
            <person name="Frisvad J.C."/>
            <person name="Goldman G.H."/>
            <person name="Houbraken J."/>
            <person name="Oakley B."/>
            <person name="Pocsi I."/>
            <person name="Scazzocchio C."/>
            <person name="Seiboth B."/>
            <person name="vanKuyk P.A."/>
            <person name="Wortman J."/>
            <person name="Dyer P.S."/>
            <person name="Grigoriev I.V."/>
        </authorList>
    </citation>
    <scope>NUCLEOTIDE SEQUENCE [LARGE SCALE GENOMIC DNA]</scope>
    <source>
        <strain evidence="8">ITEM 5010</strain>
    </source>
</reference>
<dbReference type="GO" id="GO:0006351">
    <property type="term" value="P:DNA-templated transcription"/>
    <property type="evidence" value="ECO:0007669"/>
    <property type="project" value="InterPro"/>
</dbReference>
<dbReference type="OrthoDB" id="103819at2759"/>
<dbReference type="PRINTS" id="PR00081">
    <property type="entry name" value="GDHRDH"/>
</dbReference>
<dbReference type="GO" id="GO:0008270">
    <property type="term" value="F:zinc ion binding"/>
    <property type="evidence" value="ECO:0007669"/>
    <property type="project" value="InterPro"/>
</dbReference>
<dbReference type="VEuPathDB" id="FungiDB:ASPCADRAFT_9378"/>
<feature type="region of interest" description="Disordered" evidence="4">
    <location>
        <begin position="272"/>
        <end position="316"/>
    </location>
</feature>
<evidence type="ECO:0000256" key="1">
    <source>
        <dbReference type="ARBA" id="ARBA00023015"/>
    </source>
</evidence>
<dbReference type="EMBL" id="KV907509">
    <property type="protein sequence ID" value="OOF91976.1"/>
    <property type="molecule type" value="Genomic_DNA"/>
</dbReference>
<keyword evidence="5" id="KW-1133">Transmembrane helix</keyword>
<evidence type="ECO:0000256" key="2">
    <source>
        <dbReference type="ARBA" id="ARBA00023163"/>
    </source>
</evidence>
<evidence type="ECO:0000259" key="6">
    <source>
        <dbReference type="SMART" id="SM00906"/>
    </source>
</evidence>
<sequence length="864" mass="95181">MSTVLITGSSRGLGLELVAQLASRTTEIGLVIATARKCSAALSEVIAHASGRVLFVSLDVSNLESITRSVEQVNSALDQRSLDILINCAGVHSETRGGVALMSDLEYQLSVNVTGAHNVIRSYLPLIEGGEAKKIVNISTAYASMTRAAEVSYAPCPAYKISKAALNALTVQYATSYQDAGFIFLAVNPGVNILPKELTKLLLTIAQWLQTDMGGADADLTVEEGAKAVVDLVMSADQECNGRFKNIHVPGWAGYAGQEIPWEVRRNQVLHTHGEGEEPPPPRRQRTDGHGHGHGHGQWGITPESNPTPGTDADGSNYHVIQAKSVIELELGDCRHISKEQQSILNSALQLVSQLAVKESVESKEHGGDILVEDPAVTIPESPPPELLFLLLRTPSDASDIRWPDHISNKTFERMATELIKGGCRGRLFHQYCVCIYVKAICYLYQLSRVAVNATVMSQLSQSRKVYTAAALRSIKEFNVLTPPSLPAIQSLMSGALLMQHLGEINQCWILNSYAARQIAALGYQKVGNVPSRSEADQEIHSAVYWCYYIDRTLSALLLRSPSFPDMNVSPTELISTDTLSPYGPLIRILLDAAQIQGRLLALQSQDTPISHHHVLDDCRLLREKMEDIYPCLQSSRNSSPESIQQDWIAADFCYYAIMVEIHRTRLRCSFTPLVHKECLACARRSLEAFRFLLQHQGGMPGFDDPYPTFLTWTLFLYPLTPFFVLFCHIIGSLDQDDFNLTRDIIKSLSRFKKHPHLDKVLRLLTSLEQLCEPLFHGREEGASGRPLPVTLSMPETNNTNEALACAVNPMTGEFGNGDADPRNPDMAPVELGPSADWLTWQMFDSQLPSGWSNVDLGLYGLNG</sequence>
<dbReference type="InterPro" id="IPR036291">
    <property type="entry name" value="NAD(P)-bd_dom_sf"/>
</dbReference>
<protein>
    <recommendedName>
        <fullName evidence="6">Xylanolytic transcriptional activator regulatory domain-containing protein</fullName>
    </recommendedName>
</protein>
<dbReference type="InterPro" id="IPR002347">
    <property type="entry name" value="SDR_fam"/>
</dbReference>
<keyword evidence="1" id="KW-0805">Transcription regulation</keyword>
<evidence type="ECO:0000313" key="7">
    <source>
        <dbReference type="EMBL" id="OOF91976.1"/>
    </source>
</evidence>
<evidence type="ECO:0000256" key="5">
    <source>
        <dbReference type="SAM" id="Phobius"/>
    </source>
</evidence>
<dbReference type="SMART" id="SM00906">
    <property type="entry name" value="Fungal_trans"/>
    <property type="match status" value="1"/>
</dbReference>
<feature type="transmembrane region" description="Helical" evidence="5">
    <location>
        <begin position="710"/>
        <end position="734"/>
    </location>
</feature>
<dbReference type="SUPFAM" id="SSF51735">
    <property type="entry name" value="NAD(P)-binding Rossmann-fold domains"/>
    <property type="match status" value="1"/>
</dbReference>
<keyword evidence="5" id="KW-0472">Membrane</keyword>
<dbReference type="Gene3D" id="3.40.50.720">
    <property type="entry name" value="NAD(P)-binding Rossmann-like Domain"/>
    <property type="match status" value="1"/>
</dbReference>
<dbReference type="InterPro" id="IPR007219">
    <property type="entry name" value="XnlR_reg_dom"/>
</dbReference>
<dbReference type="OMA" id="HSETHGK"/>
<dbReference type="PANTHER" id="PTHR45458">
    <property type="entry name" value="SHORT-CHAIN DEHYDROGENASE/REDUCTASE SDR"/>
    <property type="match status" value="1"/>
</dbReference>